<keyword evidence="4" id="KW-1185">Reference proteome</keyword>
<feature type="region of interest" description="Disordered" evidence="1">
    <location>
        <begin position="161"/>
        <end position="192"/>
    </location>
</feature>
<gene>
    <name evidence="3" type="ORF">GCM10009691_21360</name>
</gene>
<comment type="caution">
    <text evidence="3">The sequence shown here is derived from an EMBL/GenBank/DDBJ whole genome shotgun (WGS) entry which is preliminary data.</text>
</comment>
<dbReference type="InterPro" id="IPR003346">
    <property type="entry name" value="Transposase_20"/>
</dbReference>
<feature type="compositionally biased region" description="Low complexity" evidence="1">
    <location>
        <begin position="161"/>
        <end position="171"/>
    </location>
</feature>
<organism evidence="3 4">
    <name type="scientific">Brevibacterium picturae</name>
    <dbReference type="NCBI Taxonomy" id="260553"/>
    <lineage>
        <taxon>Bacteria</taxon>
        <taxon>Bacillati</taxon>
        <taxon>Actinomycetota</taxon>
        <taxon>Actinomycetes</taxon>
        <taxon>Micrococcales</taxon>
        <taxon>Brevibacteriaceae</taxon>
        <taxon>Brevibacterium</taxon>
    </lineage>
</organism>
<dbReference type="Pfam" id="PF02371">
    <property type="entry name" value="Transposase_20"/>
    <property type="match status" value="1"/>
</dbReference>
<evidence type="ECO:0000313" key="3">
    <source>
        <dbReference type="EMBL" id="GAA1546659.1"/>
    </source>
</evidence>
<dbReference type="Proteomes" id="UP001501791">
    <property type="component" value="Unassembled WGS sequence"/>
</dbReference>
<proteinExistence type="predicted"/>
<evidence type="ECO:0000256" key="1">
    <source>
        <dbReference type="SAM" id="MobiDB-lite"/>
    </source>
</evidence>
<dbReference type="PANTHER" id="PTHR33055">
    <property type="entry name" value="TRANSPOSASE FOR INSERTION SEQUENCE ELEMENT IS1111A"/>
    <property type="match status" value="1"/>
</dbReference>
<dbReference type="InterPro" id="IPR047650">
    <property type="entry name" value="Transpos_IS110"/>
</dbReference>
<sequence>MPARPSPTHIARAEAKRLAVAINDFRHQLVQNKEQLTEVVETMAPGLMDLPGLGPITAAQVIVSYSHHGRVRSEAAFAALAGVSPIPASSGNNLRYRLNRHGDRQLDRALHTIAITRMMLDPATKAYVERRTTEGKSTREIRRSHSSRVVPNIVCATGRLSTTSSTSTSSTAPCAWSSWTPSSAQRSPCAQR</sequence>
<dbReference type="EMBL" id="BAAALY010000009">
    <property type="protein sequence ID" value="GAA1546659.1"/>
    <property type="molecule type" value="Genomic_DNA"/>
</dbReference>
<protein>
    <recommendedName>
        <fullName evidence="2">Transposase IS116/IS110/IS902 C-terminal domain-containing protein</fullName>
    </recommendedName>
</protein>
<reference evidence="4" key="1">
    <citation type="journal article" date="2019" name="Int. J. Syst. Evol. Microbiol.">
        <title>The Global Catalogue of Microorganisms (GCM) 10K type strain sequencing project: providing services to taxonomists for standard genome sequencing and annotation.</title>
        <authorList>
            <consortium name="The Broad Institute Genomics Platform"/>
            <consortium name="The Broad Institute Genome Sequencing Center for Infectious Disease"/>
            <person name="Wu L."/>
            <person name="Ma J."/>
        </authorList>
    </citation>
    <scope>NUCLEOTIDE SEQUENCE [LARGE SCALE GENOMIC DNA]</scope>
    <source>
        <strain evidence="4">JCM 13319</strain>
    </source>
</reference>
<evidence type="ECO:0000259" key="2">
    <source>
        <dbReference type="Pfam" id="PF02371"/>
    </source>
</evidence>
<name>A0ABP4ML33_9MICO</name>
<dbReference type="PANTHER" id="PTHR33055:SF16">
    <property type="entry name" value="TRANSPOSASE FOR INSERTION SEQUENCE ELEMENT IS1547"/>
    <property type="match status" value="1"/>
</dbReference>
<evidence type="ECO:0000313" key="4">
    <source>
        <dbReference type="Proteomes" id="UP001501791"/>
    </source>
</evidence>
<feature type="compositionally biased region" description="Polar residues" evidence="1">
    <location>
        <begin position="177"/>
        <end position="192"/>
    </location>
</feature>
<feature type="domain" description="Transposase IS116/IS110/IS902 C-terminal" evidence="2">
    <location>
        <begin position="47"/>
        <end position="128"/>
    </location>
</feature>
<accession>A0ABP4ML33</accession>